<dbReference type="RefSeq" id="WP_022333733.1">
    <property type="nucleotide sequence ID" value="NZ_JANGBQ010000015.1"/>
</dbReference>
<dbReference type="Gene3D" id="1.20.1530.10">
    <property type="entry name" value="Na+/H+ antiporter like domain"/>
    <property type="match status" value="1"/>
</dbReference>
<keyword evidence="2 6" id="KW-1003">Cell membrane</keyword>
<evidence type="ECO:0000256" key="1">
    <source>
        <dbReference type="ARBA" id="ARBA00004429"/>
    </source>
</evidence>
<comment type="caution">
    <text evidence="7">The sequence shown here is derived from an EMBL/GenBank/DDBJ whole genome shotgun (WGS) entry which is preliminary data.</text>
</comment>
<evidence type="ECO:0000256" key="4">
    <source>
        <dbReference type="ARBA" id="ARBA00022989"/>
    </source>
</evidence>
<dbReference type="Pfam" id="PF06965">
    <property type="entry name" value="Na_H_antiport_1"/>
    <property type="match status" value="1"/>
</dbReference>
<keyword evidence="4 6" id="KW-1133">Transmembrane helix</keyword>
<keyword evidence="5 6" id="KW-0472">Membrane</keyword>
<dbReference type="GO" id="GO:0005886">
    <property type="term" value="C:plasma membrane"/>
    <property type="evidence" value="ECO:0007669"/>
    <property type="project" value="UniProtKB-SubCell"/>
</dbReference>
<dbReference type="Proteomes" id="UP001205035">
    <property type="component" value="Unassembled WGS sequence"/>
</dbReference>
<comment type="subcellular location">
    <subcellularLocation>
        <location evidence="1">Cell inner membrane</location>
        <topology evidence="1">Multi-pass membrane protein</topology>
    </subcellularLocation>
    <subcellularLocation>
        <location evidence="6">Cell membrane</location>
        <topology evidence="6">Multi-pass membrane protein</topology>
    </subcellularLocation>
</comment>
<feature type="transmembrane region" description="Helical" evidence="6">
    <location>
        <begin position="202"/>
        <end position="221"/>
    </location>
</feature>
<organism evidence="7 8">
    <name type="scientific">Alistipes onderdonkii</name>
    <dbReference type="NCBI Taxonomy" id="328813"/>
    <lineage>
        <taxon>Bacteria</taxon>
        <taxon>Pseudomonadati</taxon>
        <taxon>Bacteroidota</taxon>
        <taxon>Bacteroidia</taxon>
        <taxon>Bacteroidales</taxon>
        <taxon>Rikenellaceae</taxon>
        <taxon>Alistipes</taxon>
    </lineage>
</organism>
<evidence type="ECO:0000256" key="3">
    <source>
        <dbReference type="ARBA" id="ARBA00022692"/>
    </source>
</evidence>
<protein>
    <recommendedName>
        <fullName evidence="6">Na(+)/H(+) antiporter NhaA</fullName>
    </recommendedName>
    <alternativeName>
        <fullName evidence="6">Sodium/proton antiporter NhaA</fullName>
    </alternativeName>
</protein>
<dbReference type="InterPro" id="IPR004670">
    <property type="entry name" value="NhaA"/>
</dbReference>
<evidence type="ECO:0000313" key="7">
    <source>
        <dbReference type="EMBL" id="MCQ5083375.1"/>
    </source>
</evidence>
<keyword evidence="6" id="KW-0915">Sodium</keyword>
<accession>A0AAJ1FH95</accession>
<dbReference type="NCBIfam" id="TIGR00773">
    <property type="entry name" value="NhaA"/>
    <property type="match status" value="1"/>
</dbReference>
<evidence type="ECO:0000256" key="5">
    <source>
        <dbReference type="ARBA" id="ARBA00023136"/>
    </source>
</evidence>
<keyword evidence="6" id="KW-0406">Ion transport</keyword>
<comment type="catalytic activity">
    <reaction evidence="6">
        <text>Na(+)(in) + 2 H(+)(out) = Na(+)(out) + 2 H(+)(in)</text>
        <dbReference type="Rhea" id="RHEA:29251"/>
        <dbReference type="ChEBI" id="CHEBI:15378"/>
        <dbReference type="ChEBI" id="CHEBI:29101"/>
    </reaction>
</comment>
<comment type="similarity">
    <text evidence="6">Belongs to the NhaA Na(+)/H(+) (TC 2.A.33) antiporter family.</text>
</comment>
<feature type="transmembrane region" description="Helical" evidence="6">
    <location>
        <begin position="361"/>
        <end position="385"/>
    </location>
</feature>
<feature type="transmembrane region" description="Helical" evidence="6">
    <location>
        <begin position="322"/>
        <end position="341"/>
    </location>
</feature>
<feature type="transmembrane region" description="Helical" evidence="6">
    <location>
        <begin position="144"/>
        <end position="165"/>
    </location>
</feature>
<dbReference type="GO" id="GO:0006885">
    <property type="term" value="P:regulation of pH"/>
    <property type="evidence" value="ECO:0007669"/>
    <property type="project" value="UniProtKB-UniRule"/>
</dbReference>
<evidence type="ECO:0000313" key="8">
    <source>
        <dbReference type="Proteomes" id="UP001205035"/>
    </source>
</evidence>
<name>A0AAJ1FH95_9BACT</name>
<reference evidence="7" key="1">
    <citation type="submission" date="2022-06" db="EMBL/GenBank/DDBJ databases">
        <title>Isolation of gut microbiota from human fecal samples.</title>
        <authorList>
            <person name="Pamer E.G."/>
            <person name="Barat B."/>
            <person name="Waligurski E."/>
            <person name="Medina S."/>
            <person name="Paddock L."/>
            <person name="Mostad J."/>
        </authorList>
    </citation>
    <scope>NUCLEOTIDE SEQUENCE</scope>
    <source>
        <strain evidence="7">DFI.6.22</strain>
    </source>
</reference>
<keyword evidence="6" id="KW-0050">Antiport</keyword>
<keyword evidence="6" id="KW-0739">Sodium transport</keyword>
<feature type="transmembrane region" description="Helical" evidence="6">
    <location>
        <begin position="21"/>
        <end position="45"/>
    </location>
</feature>
<dbReference type="InterPro" id="IPR023171">
    <property type="entry name" value="Na/H_antiporter_dom_sf"/>
</dbReference>
<dbReference type="PANTHER" id="PTHR30341:SF0">
    <property type="entry name" value="NA(+)_H(+) ANTIPORTER NHAA"/>
    <property type="match status" value="1"/>
</dbReference>
<proteinExistence type="inferred from homology"/>
<sequence length="459" mass="50357">MRLFSMYRWVRERHMIGIRGRNFLEAPWAGGVVLLGCVIVAMLLANLPGTSLYYRHLLETDLSLMVYSPDGLIDWVFPRGMTVEKLINDGLMVIFFFAVGLEIKREIVCGQLSSARQAILPVLAAAGGMLAPAIIFLFFNHGTIAANGWGIPTATDIAFAIGILSMLGDRVPVSLKIFLTALAIADDLGAILVIALFYGGQVQISCLLAALVIMLAVYFMKEMGEKRMFFYLVPAVVIWGLFYYSGVHSAISGVAMAMLIPMTPRYSKEYFAHKMRHLKELMLAARTSGDDFPNEHHRFYMRRMRLLAADSVGMSYRLEHSLAPYVTFLVMPIFALANAGVEITSPEYLNIFHYSSEIGSIGMGIFFGLVVGKPLGIFLASWGAVKSGLAVMPEGATWRLLLAVACLGGIGFTMSLFVDALAYTEPDLVDRGKIAILMGSMAAAVLGCLLILVFSKKRK</sequence>
<dbReference type="HAMAP" id="MF_01844">
    <property type="entry name" value="NhaA"/>
    <property type="match status" value="1"/>
</dbReference>
<keyword evidence="3 6" id="KW-0812">Transmembrane</keyword>
<comment type="function">
    <text evidence="6">Na(+)/H(+) antiporter that extrudes sodium in exchange for external protons.</text>
</comment>
<gene>
    <name evidence="6 7" type="primary">nhaA</name>
    <name evidence="7" type="ORF">NE651_10815</name>
</gene>
<evidence type="ECO:0000256" key="6">
    <source>
        <dbReference type="HAMAP-Rule" id="MF_01844"/>
    </source>
</evidence>
<feature type="transmembrane region" description="Helical" evidence="6">
    <location>
        <begin position="177"/>
        <end position="196"/>
    </location>
</feature>
<evidence type="ECO:0000256" key="2">
    <source>
        <dbReference type="ARBA" id="ARBA00022475"/>
    </source>
</evidence>
<keyword evidence="6" id="KW-0813">Transport</keyword>
<feature type="transmembrane region" description="Helical" evidence="6">
    <location>
        <begin position="434"/>
        <end position="454"/>
    </location>
</feature>
<feature type="transmembrane region" description="Helical" evidence="6">
    <location>
        <begin position="115"/>
        <end position="138"/>
    </location>
</feature>
<feature type="transmembrane region" description="Helical" evidence="6">
    <location>
        <begin position="397"/>
        <end position="422"/>
    </location>
</feature>
<dbReference type="GO" id="GO:0015385">
    <property type="term" value="F:sodium:proton antiporter activity"/>
    <property type="evidence" value="ECO:0007669"/>
    <property type="project" value="UniProtKB-UniRule"/>
</dbReference>
<dbReference type="AlphaFoldDB" id="A0AAJ1FH95"/>
<dbReference type="PANTHER" id="PTHR30341">
    <property type="entry name" value="SODIUM ION/PROTON ANTIPORTER NHAA-RELATED"/>
    <property type="match status" value="1"/>
</dbReference>
<dbReference type="EMBL" id="JANGBQ010000015">
    <property type="protein sequence ID" value="MCQ5083375.1"/>
    <property type="molecule type" value="Genomic_DNA"/>
</dbReference>